<dbReference type="InterPro" id="IPR021184">
    <property type="entry name" value="TNF_CS"/>
</dbReference>
<gene>
    <name evidence="9" type="ORF">K0M31_006231</name>
</gene>
<organism evidence="9 10">
    <name type="scientific">Melipona bicolor</name>
    <dbReference type="NCBI Taxonomy" id="60889"/>
    <lineage>
        <taxon>Eukaryota</taxon>
        <taxon>Metazoa</taxon>
        <taxon>Ecdysozoa</taxon>
        <taxon>Arthropoda</taxon>
        <taxon>Hexapoda</taxon>
        <taxon>Insecta</taxon>
        <taxon>Pterygota</taxon>
        <taxon>Neoptera</taxon>
        <taxon>Endopterygota</taxon>
        <taxon>Hymenoptera</taxon>
        <taxon>Apocrita</taxon>
        <taxon>Aculeata</taxon>
        <taxon>Apoidea</taxon>
        <taxon>Anthophila</taxon>
        <taxon>Apidae</taxon>
        <taxon>Melipona</taxon>
    </lineage>
</organism>
<evidence type="ECO:0000256" key="7">
    <source>
        <dbReference type="SAM" id="MobiDB-lite"/>
    </source>
</evidence>
<dbReference type="InterPro" id="IPR006052">
    <property type="entry name" value="TNF_dom"/>
</dbReference>
<evidence type="ECO:0000256" key="4">
    <source>
        <dbReference type="ARBA" id="ARBA00022525"/>
    </source>
</evidence>
<evidence type="ECO:0000256" key="5">
    <source>
        <dbReference type="ARBA" id="ARBA00023157"/>
    </source>
</evidence>
<keyword evidence="5" id="KW-1015">Disulfide bond</keyword>
<keyword evidence="6" id="KW-0325">Glycoprotein</keyword>
<dbReference type="PANTHER" id="PTHR15151">
    <property type="entry name" value="PROTEIN EIGER"/>
    <property type="match status" value="1"/>
</dbReference>
<reference evidence="9" key="1">
    <citation type="submission" date="2021-10" db="EMBL/GenBank/DDBJ databases">
        <title>Melipona bicolor Genome sequencing and assembly.</title>
        <authorList>
            <person name="Araujo N.S."/>
            <person name="Arias M.C."/>
        </authorList>
    </citation>
    <scope>NUCLEOTIDE SEQUENCE</scope>
    <source>
        <strain evidence="9">USP_2M_L1-L4_2017</strain>
        <tissue evidence="9">Whole body</tissue>
    </source>
</reference>
<dbReference type="InterPro" id="IPR008983">
    <property type="entry name" value="Tumour_necrosis_fac-like_dom"/>
</dbReference>
<feature type="region of interest" description="Disordered" evidence="7">
    <location>
        <begin position="312"/>
        <end position="354"/>
    </location>
</feature>
<evidence type="ECO:0000259" key="8">
    <source>
        <dbReference type="PROSITE" id="PS50049"/>
    </source>
</evidence>
<dbReference type="GO" id="GO:0006955">
    <property type="term" value="P:immune response"/>
    <property type="evidence" value="ECO:0007669"/>
    <property type="project" value="InterPro"/>
</dbReference>
<keyword evidence="3" id="KW-0202">Cytokine</keyword>
<evidence type="ECO:0000256" key="3">
    <source>
        <dbReference type="ARBA" id="ARBA00022514"/>
    </source>
</evidence>
<proteinExistence type="inferred from homology"/>
<keyword evidence="4" id="KW-0964">Secreted</keyword>
<comment type="caution">
    <text evidence="9">The sequence shown here is derived from an EMBL/GenBank/DDBJ whole genome shotgun (WGS) entry which is preliminary data.</text>
</comment>
<dbReference type="PROSITE" id="PS00251">
    <property type="entry name" value="THD_1"/>
    <property type="match status" value="1"/>
</dbReference>
<dbReference type="SUPFAM" id="SSF49842">
    <property type="entry name" value="TNF-like"/>
    <property type="match status" value="1"/>
</dbReference>
<dbReference type="PANTHER" id="PTHR15151:SF24">
    <property type="entry name" value="A PROLIFERATION-INDUCING LIGAND-LIKE PROTEIN-RELATED"/>
    <property type="match status" value="1"/>
</dbReference>
<name>A0AA40FT53_9HYME</name>
<feature type="compositionally biased region" description="Acidic residues" evidence="7">
    <location>
        <begin position="126"/>
        <end position="168"/>
    </location>
</feature>
<dbReference type="GO" id="GO:0005164">
    <property type="term" value="F:tumor necrosis factor receptor binding"/>
    <property type="evidence" value="ECO:0007669"/>
    <property type="project" value="InterPro"/>
</dbReference>
<feature type="compositionally biased region" description="Low complexity" evidence="7">
    <location>
        <begin position="338"/>
        <end position="350"/>
    </location>
</feature>
<dbReference type="GO" id="GO:0016020">
    <property type="term" value="C:membrane"/>
    <property type="evidence" value="ECO:0007669"/>
    <property type="project" value="InterPro"/>
</dbReference>
<dbReference type="AlphaFoldDB" id="A0AA40FT53"/>
<dbReference type="Pfam" id="PF00229">
    <property type="entry name" value="TNF"/>
    <property type="match status" value="1"/>
</dbReference>
<dbReference type="EMBL" id="JAHYIQ010000017">
    <property type="protein sequence ID" value="KAK1124880.1"/>
    <property type="molecule type" value="Genomic_DNA"/>
</dbReference>
<comment type="subcellular location">
    <subcellularLocation>
        <location evidence="1">Secreted</location>
    </subcellularLocation>
</comment>
<feature type="region of interest" description="Disordered" evidence="7">
    <location>
        <begin position="126"/>
        <end position="202"/>
    </location>
</feature>
<dbReference type="InterPro" id="IPR051748">
    <property type="entry name" value="TNF_Ligand_Superfamily"/>
</dbReference>
<protein>
    <recommendedName>
        <fullName evidence="8">THD domain-containing protein</fullName>
    </recommendedName>
</protein>
<sequence length="539" mass="61896">MTSVLSDEGSKVARMKQKLMNDVHVKEETRSFLSFFRENLSISQSDLEQGFNKHRFRPNRNTILSVTALLIALLCLGLESWRFHCSLVNAREIEELKRSVESLKHRFLEEDLLDELKAFEEQLYTEEFNDDNNDDDDDEDNNDDDDDDPDEADIDNADYDSNYDDDDAFSSRDYSRPVFGARPSDFPDSSSTIAPVPSPPEISADKTILKWAAATMAAYKAEAKHSQELQRRNHRTASHLQEEQSDNRENNTKQKRNVLDDTDDVDDLLLNWRANLKRKRSTDKENHSSKRWFVKRQESYRGTLTSGTSFRETLKDSSAEEQQNTSIVVSSRHPPKKYNTYTSSNNTETSSLERDDKLSVEAHIATYNRTRKVAHKLRKNMNSRGVVAIHYHGDGSEISSRDQNAGNGKIRHGSSTFKAWKPSDWVTDSGMSKHFSMSEGRLTIYETGLYLIYAQIHYNDDHDEIGFHLVVNDRPVLQCMIDNSGHSRNISQTCFSAQLAHLRKHDVLIFKEASSPRFVIFDQKNSFFGLVKLGELKKL</sequence>
<feature type="region of interest" description="Disordered" evidence="7">
    <location>
        <begin position="223"/>
        <end position="260"/>
    </location>
</feature>
<dbReference type="GO" id="GO:0005125">
    <property type="term" value="F:cytokine activity"/>
    <property type="evidence" value="ECO:0007669"/>
    <property type="project" value="UniProtKB-KW"/>
</dbReference>
<feature type="compositionally biased region" description="Basic and acidic residues" evidence="7">
    <location>
        <begin position="240"/>
        <end position="252"/>
    </location>
</feature>
<feature type="compositionally biased region" description="Polar residues" evidence="7">
    <location>
        <begin position="320"/>
        <end position="329"/>
    </location>
</feature>
<dbReference type="Proteomes" id="UP001177670">
    <property type="component" value="Unassembled WGS sequence"/>
</dbReference>
<evidence type="ECO:0000256" key="1">
    <source>
        <dbReference type="ARBA" id="ARBA00004613"/>
    </source>
</evidence>
<dbReference type="PROSITE" id="PS50049">
    <property type="entry name" value="THD_2"/>
    <property type="match status" value="1"/>
</dbReference>
<dbReference type="Gene3D" id="2.60.120.40">
    <property type="match status" value="1"/>
</dbReference>
<accession>A0AA40FT53</accession>
<dbReference type="GO" id="GO:0005615">
    <property type="term" value="C:extracellular space"/>
    <property type="evidence" value="ECO:0007669"/>
    <property type="project" value="UniProtKB-KW"/>
</dbReference>
<evidence type="ECO:0000256" key="2">
    <source>
        <dbReference type="ARBA" id="ARBA00008670"/>
    </source>
</evidence>
<feature type="domain" description="THD" evidence="8">
    <location>
        <begin position="387"/>
        <end position="533"/>
    </location>
</feature>
<comment type="similarity">
    <text evidence="2">Belongs to the tumor necrosis factor family.</text>
</comment>
<evidence type="ECO:0000313" key="10">
    <source>
        <dbReference type="Proteomes" id="UP001177670"/>
    </source>
</evidence>
<keyword evidence="10" id="KW-1185">Reference proteome</keyword>
<evidence type="ECO:0000256" key="6">
    <source>
        <dbReference type="ARBA" id="ARBA00023180"/>
    </source>
</evidence>
<evidence type="ECO:0000313" key="9">
    <source>
        <dbReference type="EMBL" id="KAK1124880.1"/>
    </source>
</evidence>